<dbReference type="CDD" id="cd23787">
    <property type="entry name" value="RWD_CSM1"/>
    <property type="match status" value="1"/>
</dbReference>
<feature type="coiled-coil region" evidence="1">
    <location>
        <begin position="206"/>
        <end position="318"/>
    </location>
</feature>
<dbReference type="GO" id="GO:0045144">
    <property type="term" value="P:meiotic sister chromatid segregation"/>
    <property type="evidence" value="ECO:0007669"/>
    <property type="project" value="TreeGrafter"/>
</dbReference>
<evidence type="ECO:0000256" key="1">
    <source>
        <dbReference type="SAM" id="Coils"/>
    </source>
</evidence>
<evidence type="ECO:0000313" key="5">
    <source>
        <dbReference type="Proteomes" id="UP000285146"/>
    </source>
</evidence>
<keyword evidence="1" id="KW-0175">Coiled coil</keyword>
<dbReference type="Pfam" id="PF12539">
    <property type="entry name" value="Csm1"/>
    <property type="match status" value="1"/>
</dbReference>
<dbReference type="PANTHER" id="PTHR28006:SF1">
    <property type="entry name" value="MONOPOLIN COMPLEX SUBUNIT CSM1"/>
    <property type="match status" value="1"/>
</dbReference>
<gene>
    <name evidence="4" type="ORF">VPNG_06030</name>
</gene>
<dbReference type="InterPro" id="IPR038608">
    <property type="entry name" value="Csm1/Pcs1_C_sf"/>
</dbReference>
<dbReference type="STRING" id="1230097.A0A423WX86"/>
<name>A0A423WX86_9PEZI</name>
<dbReference type="GO" id="GO:1990644">
    <property type="term" value="F:microtubule site clamp"/>
    <property type="evidence" value="ECO:0007669"/>
    <property type="project" value="TreeGrafter"/>
</dbReference>
<dbReference type="Gene3D" id="3.90.1150.80">
    <property type="match status" value="1"/>
</dbReference>
<sequence length="466" mass="50947">MPAAKKPKGRPAANKVTKPAPKSATRRVGAKAAAALEGEVEKLALTEKTTNESPKAKRGRKAKKMADEEADDVLATPPNSDEATKTRGGRGRPKKNATVPDSVQKKVEAPAAKRGRRPAAKKVDEQSASSPAQGEVSEIPETQQAEVMDLDADEELDQVEDLPTFSRFSAPPSVQRINPYYIPQSASKRSASVLSHADDPSIRRRLGELAKKYEALELRYRDLRNVAVVEAEKNFDRLKKQSEERTQSANELIASLRSELATQKNLAKEAKKSQQQLETSEAKVDSLQAQVTALTTSLAESKTEIKGLNMKLNAARAAEATATAQAQVATARVPGSAMKASVMGARGLDQAQVQAAQNGKMKENLYSDLTGLVVTGVKRDGPEDVYDCIQTGRNGTLHFKLAIANENSDENMDEAEFQYKPQLDERRDRALIEMLPEFLVEEISFPRAHAAKFYSRVLKSLTEKLE</sequence>
<keyword evidence="5" id="KW-1185">Reference proteome</keyword>
<feature type="region of interest" description="Disordered" evidence="2">
    <location>
        <begin position="1"/>
        <end position="154"/>
    </location>
</feature>
<protein>
    <recommendedName>
        <fullName evidence="3">Monopolin complex subunit Csm1/Pcs1 C-terminal domain-containing protein</fullName>
    </recommendedName>
</protein>
<dbReference type="GO" id="GO:0072686">
    <property type="term" value="C:mitotic spindle"/>
    <property type="evidence" value="ECO:0007669"/>
    <property type="project" value="TreeGrafter"/>
</dbReference>
<dbReference type="GO" id="GO:0005730">
    <property type="term" value="C:nucleolus"/>
    <property type="evidence" value="ECO:0007669"/>
    <property type="project" value="TreeGrafter"/>
</dbReference>
<dbReference type="OrthoDB" id="2431049at2759"/>
<dbReference type="InterPro" id="IPR020981">
    <property type="entry name" value="Csm1/Pcs1_C"/>
</dbReference>
<dbReference type="InterPro" id="IPR040349">
    <property type="entry name" value="Csm1/Pcs1"/>
</dbReference>
<dbReference type="PANTHER" id="PTHR28006">
    <property type="entry name" value="MONOPOLIN COMPLEX SUBUNIT CSM1"/>
    <property type="match status" value="1"/>
</dbReference>
<accession>A0A423WX86</accession>
<dbReference type="Proteomes" id="UP000285146">
    <property type="component" value="Unassembled WGS sequence"/>
</dbReference>
<dbReference type="GO" id="GO:0033551">
    <property type="term" value="C:monopolin complex"/>
    <property type="evidence" value="ECO:0007669"/>
    <property type="project" value="InterPro"/>
</dbReference>
<feature type="domain" description="Monopolin complex subunit Csm1/Pcs1 C-terminal" evidence="3">
    <location>
        <begin position="360"/>
        <end position="447"/>
    </location>
</feature>
<evidence type="ECO:0000256" key="2">
    <source>
        <dbReference type="SAM" id="MobiDB-lite"/>
    </source>
</evidence>
<proteinExistence type="predicted"/>
<dbReference type="Gene3D" id="1.10.287.1490">
    <property type="match status" value="1"/>
</dbReference>
<dbReference type="AlphaFoldDB" id="A0A423WX86"/>
<dbReference type="GO" id="GO:0051315">
    <property type="term" value="P:attachment of mitotic spindle microtubules to kinetochore"/>
    <property type="evidence" value="ECO:0007669"/>
    <property type="project" value="TreeGrafter"/>
</dbReference>
<dbReference type="GO" id="GO:0034506">
    <property type="term" value="C:chromosome, centromeric core domain"/>
    <property type="evidence" value="ECO:0007669"/>
    <property type="project" value="TreeGrafter"/>
</dbReference>
<dbReference type="EMBL" id="LKEB01000036">
    <property type="protein sequence ID" value="ROW08085.1"/>
    <property type="molecule type" value="Genomic_DNA"/>
</dbReference>
<comment type="caution">
    <text evidence="4">The sequence shown here is derived from an EMBL/GenBank/DDBJ whole genome shotgun (WGS) entry which is preliminary data.</text>
</comment>
<dbReference type="FunFam" id="3.90.1150.80:FF:000001">
    <property type="entry name" value="Chromosome segregation protein (Pcs1)"/>
    <property type="match status" value="1"/>
</dbReference>
<organism evidence="4 5">
    <name type="scientific">Cytospora leucostoma</name>
    <dbReference type="NCBI Taxonomy" id="1230097"/>
    <lineage>
        <taxon>Eukaryota</taxon>
        <taxon>Fungi</taxon>
        <taxon>Dikarya</taxon>
        <taxon>Ascomycota</taxon>
        <taxon>Pezizomycotina</taxon>
        <taxon>Sordariomycetes</taxon>
        <taxon>Sordariomycetidae</taxon>
        <taxon>Diaporthales</taxon>
        <taxon>Cytosporaceae</taxon>
        <taxon>Cytospora</taxon>
    </lineage>
</organism>
<evidence type="ECO:0000259" key="3">
    <source>
        <dbReference type="Pfam" id="PF12539"/>
    </source>
</evidence>
<dbReference type="InParanoid" id="A0A423WX86"/>
<reference evidence="4 5" key="1">
    <citation type="submission" date="2015-09" db="EMBL/GenBank/DDBJ databases">
        <title>Host preference determinants of Valsa canker pathogens revealed by comparative genomics.</title>
        <authorList>
            <person name="Yin Z."/>
            <person name="Huang L."/>
        </authorList>
    </citation>
    <scope>NUCLEOTIDE SEQUENCE [LARGE SCALE GENOMIC DNA]</scope>
    <source>
        <strain evidence="4 5">SXYLt</strain>
    </source>
</reference>
<evidence type="ECO:0000313" key="4">
    <source>
        <dbReference type="EMBL" id="ROW08085.1"/>
    </source>
</evidence>